<evidence type="ECO:0000256" key="2">
    <source>
        <dbReference type="ARBA" id="ARBA00004377"/>
    </source>
</evidence>
<protein>
    <recommendedName>
        <fullName evidence="4 12">Heme exporter protein D</fullName>
    </recommendedName>
</protein>
<keyword evidence="7 12" id="KW-0997">Cell inner membrane</keyword>
<evidence type="ECO:0000256" key="6">
    <source>
        <dbReference type="ARBA" id="ARBA00022475"/>
    </source>
</evidence>
<gene>
    <name evidence="13" type="ORF">KS2013_846</name>
</gene>
<evidence type="ECO:0000256" key="7">
    <source>
        <dbReference type="ARBA" id="ARBA00022519"/>
    </source>
</evidence>
<keyword evidence="10 12" id="KW-1133">Transmembrane helix</keyword>
<keyword evidence="9 12" id="KW-0201">Cytochrome c-type biogenesis</keyword>
<evidence type="ECO:0000256" key="8">
    <source>
        <dbReference type="ARBA" id="ARBA00022692"/>
    </source>
</evidence>
<dbReference type="Pfam" id="PF04995">
    <property type="entry name" value="CcmD"/>
    <property type="match status" value="1"/>
</dbReference>
<feature type="transmembrane region" description="Helical" evidence="12">
    <location>
        <begin position="15"/>
        <end position="35"/>
    </location>
</feature>
<dbReference type="KEGG" id="ksd:KS2013_846"/>
<accession>A0A1B3B9Y5</accession>
<keyword evidence="14" id="KW-1185">Reference proteome</keyword>
<dbReference type="EMBL" id="CP012418">
    <property type="protein sequence ID" value="AOE49568.1"/>
    <property type="molecule type" value="Genomic_DNA"/>
</dbReference>
<keyword evidence="11 12" id="KW-0472">Membrane</keyword>
<evidence type="ECO:0000256" key="12">
    <source>
        <dbReference type="RuleBase" id="RU363101"/>
    </source>
</evidence>
<evidence type="ECO:0000256" key="3">
    <source>
        <dbReference type="ARBA" id="ARBA00008741"/>
    </source>
</evidence>
<keyword evidence="5 12" id="KW-0813">Transport</keyword>
<dbReference type="GO" id="GO:0015886">
    <property type="term" value="P:heme transport"/>
    <property type="evidence" value="ECO:0007669"/>
    <property type="project" value="InterPro"/>
</dbReference>
<sequence>MSSWHEFIFMGKHGAYVWSSYLMTFFVLLGLFFGFRIMLRSLRKQVIAEANVKQSDKPKARKLKVSKAE</sequence>
<comment type="function">
    <text evidence="1 12">Required for the export of heme to the periplasm for the biogenesis of c-type cytochromes.</text>
</comment>
<keyword evidence="8 12" id="KW-0812">Transmembrane</keyword>
<evidence type="ECO:0000256" key="10">
    <source>
        <dbReference type="ARBA" id="ARBA00022989"/>
    </source>
</evidence>
<keyword evidence="6 12" id="KW-1003">Cell membrane</keyword>
<evidence type="ECO:0000313" key="13">
    <source>
        <dbReference type="EMBL" id="AOE49568.1"/>
    </source>
</evidence>
<dbReference type="AlphaFoldDB" id="A0A1B3B9Y5"/>
<dbReference type="RefSeq" id="WP_068990209.1">
    <property type="nucleotide sequence ID" value="NZ_CP012418.1"/>
</dbReference>
<comment type="subcellular location">
    <subcellularLocation>
        <location evidence="2 12">Cell inner membrane</location>
        <topology evidence="2 12">Single-pass membrane protein</topology>
    </subcellularLocation>
</comment>
<dbReference type="STRING" id="1144748.KS2013_846"/>
<evidence type="ECO:0000256" key="4">
    <source>
        <dbReference type="ARBA" id="ARBA00016461"/>
    </source>
</evidence>
<comment type="similarity">
    <text evidence="3 12">Belongs to the CcmD/CycX/HelD family.</text>
</comment>
<evidence type="ECO:0000256" key="1">
    <source>
        <dbReference type="ARBA" id="ARBA00002442"/>
    </source>
</evidence>
<dbReference type="GO" id="GO:0005886">
    <property type="term" value="C:plasma membrane"/>
    <property type="evidence" value="ECO:0007669"/>
    <property type="project" value="UniProtKB-SubCell"/>
</dbReference>
<dbReference type="InterPro" id="IPR007078">
    <property type="entry name" value="Haem_export_protD_CcmD"/>
</dbReference>
<reference evidence="14" key="1">
    <citation type="submission" date="2015-08" db="EMBL/GenBank/DDBJ databases">
        <authorList>
            <person name="Kim K.M."/>
        </authorList>
    </citation>
    <scope>NUCLEOTIDE SEQUENCE [LARGE SCALE GENOMIC DNA]</scope>
    <source>
        <strain evidence="14">KCTC 23892</strain>
    </source>
</reference>
<evidence type="ECO:0000313" key="14">
    <source>
        <dbReference type="Proteomes" id="UP000094147"/>
    </source>
</evidence>
<dbReference type="Proteomes" id="UP000094147">
    <property type="component" value="Chromosome"/>
</dbReference>
<evidence type="ECO:0000256" key="5">
    <source>
        <dbReference type="ARBA" id="ARBA00022448"/>
    </source>
</evidence>
<evidence type="ECO:0000256" key="9">
    <source>
        <dbReference type="ARBA" id="ARBA00022748"/>
    </source>
</evidence>
<dbReference type="GO" id="GO:0017004">
    <property type="term" value="P:cytochrome complex assembly"/>
    <property type="evidence" value="ECO:0007669"/>
    <property type="project" value="UniProtKB-KW"/>
</dbReference>
<name>A0A1B3B9Y5_9GAMM</name>
<dbReference type="OrthoDB" id="9815607at2"/>
<proteinExistence type="inferred from homology"/>
<organism evidence="13 14">
    <name type="scientific">Kangiella sediminilitoris</name>
    <dbReference type="NCBI Taxonomy" id="1144748"/>
    <lineage>
        <taxon>Bacteria</taxon>
        <taxon>Pseudomonadati</taxon>
        <taxon>Pseudomonadota</taxon>
        <taxon>Gammaproteobacteria</taxon>
        <taxon>Kangiellales</taxon>
        <taxon>Kangiellaceae</taxon>
        <taxon>Kangiella</taxon>
    </lineage>
</organism>
<dbReference type="NCBIfam" id="TIGR03141">
    <property type="entry name" value="cytochro_ccmD"/>
    <property type="match status" value="1"/>
</dbReference>
<evidence type="ECO:0000256" key="11">
    <source>
        <dbReference type="ARBA" id="ARBA00023136"/>
    </source>
</evidence>